<evidence type="ECO:0000256" key="3">
    <source>
        <dbReference type="ARBA" id="ARBA00011991"/>
    </source>
</evidence>
<keyword evidence="5" id="KW-0169">Cobalamin biosynthesis</keyword>
<keyword evidence="6 10" id="KW-0328">Glycosyltransferase</keyword>
<dbReference type="NCBIfam" id="TIGR03160">
    <property type="entry name" value="cobT_DBIPRT"/>
    <property type="match status" value="1"/>
</dbReference>
<comment type="catalytic activity">
    <reaction evidence="9">
        <text>5,6-dimethylbenzimidazole + nicotinate beta-D-ribonucleotide = alpha-ribazole 5'-phosphate + nicotinate + H(+)</text>
        <dbReference type="Rhea" id="RHEA:11196"/>
        <dbReference type="ChEBI" id="CHEBI:15378"/>
        <dbReference type="ChEBI" id="CHEBI:15890"/>
        <dbReference type="ChEBI" id="CHEBI:32544"/>
        <dbReference type="ChEBI" id="CHEBI:57502"/>
        <dbReference type="ChEBI" id="CHEBI:57918"/>
        <dbReference type="EC" id="2.4.2.21"/>
    </reaction>
</comment>
<proteinExistence type="inferred from homology"/>
<evidence type="ECO:0000313" key="10">
    <source>
        <dbReference type="EMBL" id="CEG11950.1"/>
    </source>
</evidence>
<dbReference type="EMBL" id="CCXY01000092">
    <property type="protein sequence ID" value="CEG11950.1"/>
    <property type="molecule type" value="Genomic_DNA"/>
</dbReference>
<dbReference type="EC" id="2.4.2.21" evidence="3"/>
<dbReference type="InterPro" id="IPR036087">
    <property type="entry name" value="Nict_dMeBzImd_PRibTrfase_sf"/>
</dbReference>
<protein>
    <recommendedName>
        <fullName evidence="4">Nicotinate-nucleotide--dimethylbenzimidazole phosphoribosyltransferase</fullName>
        <ecNumber evidence="3">2.4.2.21</ecNumber>
    </recommendedName>
    <alternativeName>
        <fullName evidence="8">N(1)-alpha-phosphoribosyltransferase</fullName>
    </alternativeName>
</protein>
<dbReference type="FunFam" id="3.40.50.10210:FF:000001">
    <property type="entry name" value="Nicotinate-nucleotide--dimethylbenzimidazole phosphoribosyltransferase"/>
    <property type="match status" value="1"/>
</dbReference>
<organism evidence="10">
    <name type="scientific">groundwater metagenome</name>
    <dbReference type="NCBI Taxonomy" id="717931"/>
    <lineage>
        <taxon>unclassified sequences</taxon>
        <taxon>metagenomes</taxon>
        <taxon>ecological metagenomes</taxon>
    </lineage>
</organism>
<dbReference type="AlphaFoldDB" id="A0A098EAD1"/>
<evidence type="ECO:0000256" key="9">
    <source>
        <dbReference type="ARBA" id="ARBA00047340"/>
    </source>
</evidence>
<dbReference type="InterPro" id="IPR003200">
    <property type="entry name" value="Nict_dMeBzImd_PRibTrfase"/>
</dbReference>
<dbReference type="Gene3D" id="3.40.50.10210">
    <property type="match status" value="1"/>
</dbReference>
<keyword evidence="7 10" id="KW-0808">Transferase</keyword>
<dbReference type="CDD" id="cd02439">
    <property type="entry name" value="DMB-PRT_CobT"/>
    <property type="match status" value="1"/>
</dbReference>
<reference evidence="10" key="1">
    <citation type="submission" date="2014-09" db="EMBL/GenBank/DDBJ databases">
        <authorList>
            <person name="Probst J Alexander"/>
        </authorList>
    </citation>
    <scope>NUCLEOTIDE SEQUENCE</scope>
</reference>
<dbReference type="InterPro" id="IPR017846">
    <property type="entry name" value="Nict_dMeBzImd_PRibTrfase_bact"/>
</dbReference>
<name>A0A098EAD1_9ZZZZ</name>
<sequence length="355" mass="37830">MSREDTLNDTLNAIEPIDKNYIIKAQKMSDNLTKPLGSLGRLEELASLVCGIKRTLKPKIENKVIFTLAADHGVAEEGVSAFPQEVTKEMISNFVNGGAGVNVLARHVNAKVIVIDMGVKGEILTDGVVIKKVAHGTKNFTKGRAMTREQAIGSVIYGIELVDEEMKKEALDIVGTGDMGIANTTPSSAVVAAITKVDVEKITGKGTGITDEIFNKKIEVIKKGLNLNKPNPDDAIDVLSKVGGFEIGGIAGVIIGCAKNKIPVVIDGFISGAGALLAYKLNPLTKDYMLASHQSVEQGHKILLEHIGLKPLLNLNLRLGEGTGSALAINLVEASCKILNEMATFEEAEISNKIR</sequence>
<dbReference type="HAMAP" id="MF_00230">
    <property type="entry name" value="CobT"/>
    <property type="match status" value="1"/>
</dbReference>
<gene>
    <name evidence="10" type="primary">cobT</name>
    <name evidence="10" type="ORF">MSIBF_A1810003</name>
</gene>
<evidence type="ECO:0000256" key="2">
    <source>
        <dbReference type="ARBA" id="ARBA00007110"/>
    </source>
</evidence>
<dbReference type="GO" id="GO:0008939">
    <property type="term" value="F:nicotinate-nucleotide-dimethylbenzimidazole phosphoribosyltransferase activity"/>
    <property type="evidence" value="ECO:0007669"/>
    <property type="project" value="UniProtKB-EC"/>
</dbReference>
<accession>A0A098EAD1</accession>
<evidence type="ECO:0000256" key="1">
    <source>
        <dbReference type="ARBA" id="ARBA00005049"/>
    </source>
</evidence>
<dbReference type="InterPro" id="IPR023195">
    <property type="entry name" value="Nict_dMeBzImd_PRibTrfase_N"/>
</dbReference>
<evidence type="ECO:0000256" key="4">
    <source>
        <dbReference type="ARBA" id="ARBA00015486"/>
    </source>
</evidence>
<dbReference type="NCBIfam" id="NF000996">
    <property type="entry name" value="PRK00105.1"/>
    <property type="match status" value="1"/>
</dbReference>
<evidence type="ECO:0000256" key="7">
    <source>
        <dbReference type="ARBA" id="ARBA00022679"/>
    </source>
</evidence>
<dbReference type="GO" id="GO:0009236">
    <property type="term" value="P:cobalamin biosynthetic process"/>
    <property type="evidence" value="ECO:0007669"/>
    <property type="project" value="UniProtKB-KW"/>
</dbReference>
<dbReference type="PANTHER" id="PTHR43463">
    <property type="entry name" value="NICOTINATE-NUCLEOTIDE--DIMETHYLBENZIMIDAZOLE PHOSPHORIBOSYLTRANSFERASE"/>
    <property type="match status" value="1"/>
</dbReference>
<dbReference type="Pfam" id="PF02277">
    <property type="entry name" value="DBI_PRT"/>
    <property type="match status" value="1"/>
</dbReference>
<dbReference type="UniPathway" id="UPA00061">
    <property type="reaction ID" value="UER00516"/>
</dbReference>
<comment type="similarity">
    <text evidence="2">Belongs to the CobT family.</text>
</comment>
<dbReference type="PANTHER" id="PTHR43463:SF1">
    <property type="entry name" value="NICOTINATE-NUCLEOTIDE--DIMETHYLBENZIMIDAZOLE PHOSPHORIBOSYLTRANSFERASE"/>
    <property type="match status" value="1"/>
</dbReference>
<comment type="pathway">
    <text evidence="1">Nucleoside biosynthesis; alpha-ribazole biosynthesis; alpha-ribazole from 5,6-dimethylbenzimidazole: step 1/2.</text>
</comment>
<dbReference type="Gene3D" id="1.10.1610.10">
    <property type="match status" value="1"/>
</dbReference>
<evidence type="ECO:0000256" key="6">
    <source>
        <dbReference type="ARBA" id="ARBA00022676"/>
    </source>
</evidence>
<dbReference type="SUPFAM" id="SSF52733">
    <property type="entry name" value="Nicotinate mononucleotide:5,6-dimethylbenzimidazole phosphoribosyltransferase (CobT)"/>
    <property type="match status" value="1"/>
</dbReference>
<evidence type="ECO:0000256" key="8">
    <source>
        <dbReference type="ARBA" id="ARBA00030686"/>
    </source>
</evidence>
<evidence type="ECO:0000256" key="5">
    <source>
        <dbReference type="ARBA" id="ARBA00022573"/>
    </source>
</evidence>